<evidence type="ECO:0000313" key="2">
    <source>
        <dbReference type="Proteomes" id="UP000606921"/>
    </source>
</evidence>
<keyword evidence="2" id="KW-1185">Reference proteome</keyword>
<protein>
    <submittedName>
        <fullName evidence="1">Uncharacterized protein</fullName>
    </submittedName>
</protein>
<comment type="caution">
    <text evidence="1">The sequence shown here is derived from an EMBL/GenBank/DDBJ whole genome shotgun (WGS) entry which is preliminary data.</text>
</comment>
<proteinExistence type="predicted"/>
<evidence type="ECO:0000313" key="1">
    <source>
        <dbReference type="EMBL" id="CAD7049634.1"/>
    </source>
</evidence>
<accession>A0ABM8PUW6</accession>
<reference evidence="1 2" key="1">
    <citation type="submission" date="2020-11" db="EMBL/GenBank/DDBJ databases">
        <authorList>
            <person name="Lassalle F."/>
        </authorList>
    </citation>
    <scope>NUCLEOTIDE SEQUENCE [LARGE SCALE GENOMIC DNA]</scope>
    <source>
        <strain evidence="1 2">JC140</strain>
    </source>
</reference>
<dbReference type="EMBL" id="CABFWF030000014">
    <property type="protein sequence ID" value="CAD7049634.1"/>
    <property type="molecule type" value="Genomic_DNA"/>
</dbReference>
<organism evidence="1 2">
    <name type="scientific">Pseudorhizobium endolithicum</name>
    <dbReference type="NCBI Taxonomy" id="1191678"/>
    <lineage>
        <taxon>Bacteria</taxon>
        <taxon>Pseudomonadati</taxon>
        <taxon>Pseudomonadota</taxon>
        <taxon>Alphaproteobacteria</taxon>
        <taxon>Hyphomicrobiales</taxon>
        <taxon>Rhizobiaceae</taxon>
        <taxon>Rhizobium/Agrobacterium group</taxon>
        <taxon>Pseudorhizobium</taxon>
    </lineage>
</organism>
<dbReference type="Proteomes" id="UP000606921">
    <property type="component" value="Unassembled WGS sequence"/>
</dbReference>
<name>A0ABM8PUW6_9HYPH</name>
<gene>
    <name evidence="1" type="ORF">REJC140_01536</name>
</gene>
<sequence>MRSRCRCECRGGKPTCTITAANEVINTVLFMISSRLHVMAMSHLKQRHLADDLLGDSQPSQTLKHSESLT</sequence>